<dbReference type="RefSeq" id="WP_147013064.1">
    <property type="nucleotide sequence ID" value="NZ_VORB01000002.1"/>
</dbReference>
<comment type="caution">
    <text evidence="3">The sequence shown here is derived from an EMBL/GenBank/DDBJ whole genome shotgun (WGS) entry which is preliminary data.</text>
</comment>
<dbReference type="OrthoDB" id="1491557at2"/>
<keyword evidence="1 2" id="KW-0732">Signal</keyword>
<dbReference type="AlphaFoldDB" id="A0A5C6VFD0"/>
<dbReference type="EMBL" id="VORB01000002">
    <property type="protein sequence ID" value="TXC81988.1"/>
    <property type="molecule type" value="Genomic_DNA"/>
</dbReference>
<dbReference type="PANTHER" id="PTHR35869:SF1">
    <property type="entry name" value="OUTER-MEMBRANE LIPOPROTEIN CARRIER PROTEIN"/>
    <property type="match status" value="1"/>
</dbReference>
<gene>
    <name evidence="3" type="ORF">FRX97_02540</name>
</gene>
<dbReference type="SUPFAM" id="SSF89392">
    <property type="entry name" value="Prokaryotic lipoproteins and lipoprotein localization factors"/>
    <property type="match status" value="1"/>
</dbReference>
<evidence type="ECO:0000313" key="4">
    <source>
        <dbReference type="Proteomes" id="UP000321168"/>
    </source>
</evidence>
<evidence type="ECO:0000256" key="1">
    <source>
        <dbReference type="ARBA" id="ARBA00022729"/>
    </source>
</evidence>
<organism evidence="3 4">
    <name type="scientific">Luteibaculum oceani</name>
    <dbReference type="NCBI Taxonomy" id="1294296"/>
    <lineage>
        <taxon>Bacteria</taxon>
        <taxon>Pseudomonadati</taxon>
        <taxon>Bacteroidota</taxon>
        <taxon>Flavobacteriia</taxon>
        <taxon>Flavobacteriales</taxon>
        <taxon>Luteibaculaceae</taxon>
        <taxon>Luteibaculum</taxon>
    </lineage>
</organism>
<evidence type="ECO:0000313" key="3">
    <source>
        <dbReference type="EMBL" id="TXC81988.1"/>
    </source>
</evidence>
<keyword evidence="3" id="KW-0449">Lipoprotein</keyword>
<proteinExistence type="predicted"/>
<reference evidence="3 4" key="1">
    <citation type="submission" date="2019-08" db="EMBL/GenBank/DDBJ databases">
        <title>Genome of Luteibaculum oceani JCM 18817.</title>
        <authorList>
            <person name="Bowman J.P."/>
        </authorList>
    </citation>
    <scope>NUCLEOTIDE SEQUENCE [LARGE SCALE GENOMIC DNA]</scope>
    <source>
        <strain evidence="3 4">JCM 18817</strain>
    </source>
</reference>
<keyword evidence="4" id="KW-1185">Reference proteome</keyword>
<protein>
    <submittedName>
        <fullName evidence="3">Outer membrane lipoprotein carrier protein LolA</fullName>
    </submittedName>
</protein>
<accession>A0A5C6VFD0</accession>
<dbReference type="Pfam" id="PF03548">
    <property type="entry name" value="LolA"/>
    <property type="match status" value="1"/>
</dbReference>
<sequence>MKYAVKTLLLLVSCISFITSTLAQESSDPKAKKILDELSGKTKGYATITASFNSTLENKQANMKVDQEGVIKLKGTKFNLVLDDYIILSDGESTWTVVESDNEVYIDDLSALTGGDINPSEIFTLWEKGFKYNYKGEETVNGKACHHINLYPKNPSEKNYHTIKLYVDKAAMEISKVVVMGKGGDIYTYQIKSFKPNEGLSDALFVFDKKKYPGISVVDNRF</sequence>
<dbReference type="InterPro" id="IPR029046">
    <property type="entry name" value="LolA/LolB/LppX"/>
</dbReference>
<feature type="signal peptide" evidence="2">
    <location>
        <begin position="1"/>
        <end position="23"/>
    </location>
</feature>
<dbReference type="Proteomes" id="UP000321168">
    <property type="component" value="Unassembled WGS sequence"/>
</dbReference>
<dbReference type="PANTHER" id="PTHR35869">
    <property type="entry name" value="OUTER-MEMBRANE LIPOPROTEIN CARRIER PROTEIN"/>
    <property type="match status" value="1"/>
</dbReference>
<dbReference type="CDD" id="cd16325">
    <property type="entry name" value="LolA"/>
    <property type="match status" value="1"/>
</dbReference>
<evidence type="ECO:0000256" key="2">
    <source>
        <dbReference type="SAM" id="SignalP"/>
    </source>
</evidence>
<dbReference type="InterPro" id="IPR004564">
    <property type="entry name" value="OM_lipoprot_carrier_LolA-like"/>
</dbReference>
<name>A0A5C6VFD0_9FLAO</name>
<dbReference type="Gene3D" id="2.50.20.10">
    <property type="entry name" value="Lipoprotein localisation LolA/LolB/LppX"/>
    <property type="match status" value="1"/>
</dbReference>
<feature type="chain" id="PRO_5023151320" evidence="2">
    <location>
        <begin position="24"/>
        <end position="222"/>
    </location>
</feature>